<sequence>MLRQDPNHQKLSPNAGGSPNRSIYGEATRTGGIDIQQELNKLEELILDSPRIPLSRRTLVDEEQLLDQLDLVRLNLPSAFQEATEILLHKEEVLLEAEQYAQEIIADAERRAAQILDEMGLVRQAELEAQHIRQQVQQDCEQMQQQTLIEIEQIRRQAQQDLEEMHRMAIAECEEIQRGADEYADSVLQDMEQQLAEMMRVVRNGRQQIQMNQPSTNRAAANFTPNRLPSADRYPGPGR</sequence>
<organism evidence="3 4">
    <name type="scientific">Thermocoleostomius sinensis A174</name>
    <dbReference type="NCBI Taxonomy" id="2016057"/>
    <lineage>
        <taxon>Bacteria</taxon>
        <taxon>Bacillati</taxon>
        <taxon>Cyanobacteriota</taxon>
        <taxon>Cyanophyceae</taxon>
        <taxon>Oculatellales</taxon>
        <taxon>Oculatellaceae</taxon>
        <taxon>Thermocoleostomius</taxon>
    </lineage>
</organism>
<dbReference type="SUPFAM" id="SSF58113">
    <property type="entry name" value="Apolipoprotein A-I"/>
    <property type="match status" value="1"/>
</dbReference>
<dbReference type="KEGG" id="tsin:OXH18_02865"/>
<accession>A0A9E8ZFR3</accession>
<protein>
    <recommendedName>
        <fullName evidence="5">DivIVA domain-containing protein</fullName>
    </recommendedName>
</protein>
<dbReference type="Proteomes" id="UP001163152">
    <property type="component" value="Chromosome"/>
</dbReference>
<evidence type="ECO:0008006" key="5">
    <source>
        <dbReference type="Google" id="ProtNLM"/>
    </source>
</evidence>
<feature type="compositionally biased region" description="Polar residues" evidence="2">
    <location>
        <begin position="9"/>
        <end position="21"/>
    </location>
</feature>
<keyword evidence="1" id="KW-0175">Coiled coil</keyword>
<evidence type="ECO:0000256" key="1">
    <source>
        <dbReference type="SAM" id="Coils"/>
    </source>
</evidence>
<name>A0A9E8ZFR3_9CYAN</name>
<evidence type="ECO:0000313" key="3">
    <source>
        <dbReference type="EMBL" id="WAL60957.1"/>
    </source>
</evidence>
<feature type="compositionally biased region" description="Polar residues" evidence="2">
    <location>
        <begin position="210"/>
        <end position="227"/>
    </location>
</feature>
<feature type="region of interest" description="Disordered" evidence="2">
    <location>
        <begin position="1"/>
        <end position="26"/>
    </location>
</feature>
<keyword evidence="4" id="KW-1185">Reference proteome</keyword>
<feature type="region of interest" description="Disordered" evidence="2">
    <location>
        <begin position="210"/>
        <end position="239"/>
    </location>
</feature>
<dbReference type="RefSeq" id="WP_268610913.1">
    <property type="nucleotide sequence ID" value="NZ_CP113797.1"/>
</dbReference>
<feature type="coiled-coil region" evidence="1">
    <location>
        <begin position="148"/>
        <end position="208"/>
    </location>
</feature>
<dbReference type="Gene3D" id="1.20.5.620">
    <property type="entry name" value="F1F0 ATP synthase subunit B, membrane domain"/>
    <property type="match status" value="1"/>
</dbReference>
<dbReference type="EMBL" id="CP113797">
    <property type="protein sequence ID" value="WAL60957.1"/>
    <property type="molecule type" value="Genomic_DNA"/>
</dbReference>
<proteinExistence type="predicted"/>
<reference evidence="3" key="1">
    <citation type="submission" date="2022-12" db="EMBL/GenBank/DDBJ databases">
        <title>Polyphasic identification of a Novel Hot-Spring Cyanobacterium Ocullathermofonsia sinensis gen nov. sp. nov. and Genomic Insights on its Adaptations to the Thermal Habitat.</title>
        <authorList>
            <person name="Daroch M."/>
            <person name="Tang J."/>
            <person name="Jiang Y."/>
        </authorList>
    </citation>
    <scope>NUCLEOTIDE SEQUENCE</scope>
    <source>
        <strain evidence="3">PKUAC-SCTA174</strain>
    </source>
</reference>
<evidence type="ECO:0000256" key="2">
    <source>
        <dbReference type="SAM" id="MobiDB-lite"/>
    </source>
</evidence>
<dbReference type="AlphaFoldDB" id="A0A9E8ZFR3"/>
<evidence type="ECO:0000313" key="4">
    <source>
        <dbReference type="Proteomes" id="UP001163152"/>
    </source>
</evidence>
<gene>
    <name evidence="3" type="ORF">OXH18_02865</name>
</gene>